<dbReference type="InterPro" id="IPR013083">
    <property type="entry name" value="Znf_RING/FYVE/PHD"/>
</dbReference>
<reference evidence="4 5" key="1">
    <citation type="journal article" date="2023" name="Res Sq">
        <title>Genomic and morphological characterization of Knufia obscura isolated from the Mars 2020 spacecraft assembly facility.</title>
        <authorList>
            <person name="Chander A.M."/>
            <person name="Teixeira M.M."/>
            <person name="Singh N.K."/>
            <person name="Williams M.P."/>
            <person name="Parker C.W."/>
            <person name="Leo P."/>
            <person name="Stajich J.E."/>
            <person name="Torok T."/>
            <person name="Tighe S."/>
            <person name="Mason C.E."/>
            <person name="Venkateswaran K."/>
        </authorList>
    </citation>
    <scope>NUCLEOTIDE SEQUENCE [LARGE SCALE GENOMIC DNA]</scope>
    <source>
        <strain evidence="4 5">CCFEE 5817</strain>
    </source>
</reference>
<dbReference type="SMART" id="SM00317">
    <property type="entry name" value="SET"/>
    <property type="match status" value="1"/>
</dbReference>
<feature type="compositionally biased region" description="Polar residues" evidence="2">
    <location>
        <begin position="139"/>
        <end position="148"/>
    </location>
</feature>
<dbReference type="SUPFAM" id="SSF82199">
    <property type="entry name" value="SET domain"/>
    <property type="match status" value="1"/>
</dbReference>
<evidence type="ECO:0000259" key="3">
    <source>
        <dbReference type="PROSITE" id="PS50280"/>
    </source>
</evidence>
<proteinExistence type="predicted"/>
<dbReference type="InterPro" id="IPR011011">
    <property type="entry name" value="Znf_FYVE_PHD"/>
</dbReference>
<keyword evidence="1" id="KW-0156">Chromatin regulator</keyword>
<feature type="domain" description="SET" evidence="3">
    <location>
        <begin position="284"/>
        <end position="416"/>
    </location>
</feature>
<evidence type="ECO:0000256" key="1">
    <source>
        <dbReference type="ARBA" id="ARBA00022853"/>
    </source>
</evidence>
<sequence length="947" mass="104008">MTDTSSLFTTYPLHNAYPVTALPTSVSPLPNGNLSPPNAVDEEEYTIKCICGYNDDDGNTVFCEKCDTWQHIECYYHGKKVPDVHFCTDCAPKDTFTDINADKARERQRRARELLEGGGDRRLKRPNSKAQKKKHRDTLTNNDQPNGHTNHERQDPLTNGRDQPPPAKKAKTTHRPSGSIASLNGESRKRAPSNVQSYPSPSKSPQELYRYPIIPQYTSAFLELYDQDEGDTNAKDNEHTIRGSLALSVCKAEPSLDASHPDNANNDKTRLTRTDSNWNNRSWPSVRIEEVRGKETEFDGRIPKWKLLRLQSDVQKDTIVGEIRGQIGTLDEYCQQLTGPNRWKDLSHPDPFVFFHPHMDVYIDSRRSGTQFRYIRRSCVPNVTMRSYITPDDEIHHCFVAKHDISAGAELTASWYLPPQFLVNDAARDEKEQLSFQERCDYISRVLANFGDCACGQTKCPLDGFDRRSSMKAPDPPKPAVGRKKKTKTKSVVSPLGTGLATNSRAGSETIKGQDEDDDRRSSSGSSRNEARSRDLTPQGGALLDEPPMLGAGLTQREIRKIQALEKAQKEQSQKGEKKQKKRPSGASNMNTPNTGTSKQLGTDFKSYSGSPPPSRALKDVSNRSTPSKPAPKQSRPTYVSTSVQTEPEQCEPEMPPPKRRKFCTPTQRLLKKLLHHRTQCAAASSSSSSEPTRQNEQLEDVEMKDATTSVSTSPKSAKSAKSSPTSPVFESLPQASLNAQAPLPSQAAHTYKIHGVFKAPAPRLNLSSLPPVPAFTSTVSTTPGSSASNTTPTIAQSPGPLGVISTNLSMAGAAVVTPSPAKKKLSLGDYMSRRKESATPSAEKLALNLSGSIEGEKERTGSESKSEPDVTRKSSDAAPPSETAIDVVRARATENEQVIEDIPMVDAADSVPAQTEATTEPNSTPNPISAEVQNVLSSLQQMQHRA</sequence>
<dbReference type="Gene3D" id="3.30.40.10">
    <property type="entry name" value="Zinc/RING finger domain, C3HC4 (zinc finger)"/>
    <property type="match status" value="1"/>
</dbReference>
<dbReference type="Pfam" id="PF00856">
    <property type="entry name" value="SET"/>
    <property type="match status" value="1"/>
</dbReference>
<dbReference type="SUPFAM" id="SSF57903">
    <property type="entry name" value="FYVE/PHD zinc finger"/>
    <property type="match status" value="1"/>
</dbReference>
<name>A0ABR0RFC5_9EURO</name>
<feature type="compositionally biased region" description="Polar residues" evidence="2">
    <location>
        <begin position="635"/>
        <end position="646"/>
    </location>
</feature>
<accession>A0ABR0RFC5</accession>
<feature type="region of interest" description="Disordered" evidence="2">
    <location>
        <begin position="113"/>
        <end position="207"/>
    </location>
</feature>
<feature type="region of interest" description="Disordered" evidence="2">
    <location>
        <begin position="833"/>
        <end position="947"/>
    </location>
</feature>
<dbReference type="GeneID" id="90002604"/>
<dbReference type="PANTHER" id="PTHR46462">
    <property type="entry name" value="UPSET, ISOFORM A"/>
    <property type="match status" value="1"/>
</dbReference>
<dbReference type="Gene3D" id="2.170.270.10">
    <property type="entry name" value="SET domain"/>
    <property type="match status" value="1"/>
</dbReference>
<dbReference type="InterPro" id="IPR001214">
    <property type="entry name" value="SET_dom"/>
</dbReference>
<feature type="compositionally biased region" description="Polar residues" evidence="2">
    <location>
        <begin position="586"/>
        <end position="610"/>
    </location>
</feature>
<keyword evidence="5" id="KW-1185">Reference proteome</keyword>
<feature type="compositionally biased region" description="Low complexity" evidence="2">
    <location>
        <begin position="707"/>
        <end position="729"/>
    </location>
</feature>
<evidence type="ECO:0000313" key="5">
    <source>
        <dbReference type="Proteomes" id="UP001334248"/>
    </source>
</evidence>
<feature type="region of interest" description="Disordered" evidence="2">
    <location>
        <begin position="255"/>
        <end position="276"/>
    </location>
</feature>
<dbReference type="PROSITE" id="PS50280">
    <property type="entry name" value="SET"/>
    <property type="match status" value="1"/>
</dbReference>
<feature type="compositionally biased region" description="Polar residues" evidence="2">
    <location>
        <begin position="913"/>
        <end position="947"/>
    </location>
</feature>
<evidence type="ECO:0000313" key="4">
    <source>
        <dbReference type="EMBL" id="KAK5938962.1"/>
    </source>
</evidence>
<dbReference type="PANTHER" id="PTHR46462:SF3">
    <property type="entry name" value="UPSET, ISOFORM A"/>
    <property type="match status" value="1"/>
</dbReference>
<comment type="caution">
    <text evidence="4">The sequence shown here is derived from an EMBL/GenBank/DDBJ whole genome shotgun (WGS) entry which is preliminary data.</text>
</comment>
<feature type="compositionally biased region" description="Basic residues" evidence="2">
    <location>
        <begin position="670"/>
        <end position="679"/>
    </location>
</feature>
<dbReference type="InterPro" id="IPR046341">
    <property type="entry name" value="SET_dom_sf"/>
</dbReference>
<feature type="compositionally biased region" description="Basic and acidic residues" evidence="2">
    <location>
        <begin position="565"/>
        <end position="577"/>
    </location>
</feature>
<evidence type="ECO:0000256" key="2">
    <source>
        <dbReference type="SAM" id="MobiDB-lite"/>
    </source>
</evidence>
<gene>
    <name evidence="4" type="primary">SET3</name>
    <name evidence="4" type="ORF">PMZ80_009155</name>
</gene>
<feature type="compositionally biased region" description="Polar residues" evidence="2">
    <location>
        <begin position="193"/>
        <end position="205"/>
    </location>
</feature>
<dbReference type="EMBL" id="JAVHJV010000012">
    <property type="protein sequence ID" value="KAK5938962.1"/>
    <property type="molecule type" value="Genomic_DNA"/>
</dbReference>
<feature type="region of interest" description="Disordered" evidence="2">
    <location>
        <begin position="464"/>
        <end position="549"/>
    </location>
</feature>
<feature type="compositionally biased region" description="Polar residues" evidence="2">
    <location>
        <begin position="175"/>
        <end position="185"/>
    </location>
</feature>
<protein>
    <submittedName>
        <fullName evidence="4">SET domain-containing protein 3</fullName>
    </submittedName>
</protein>
<feature type="region of interest" description="Disordered" evidence="2">
    <location>
        <begin position="565"/>
        <end position="731"/>
    </location>
</feature>
<feature type="compositionally biased region" description="Basic and acidic residues" evidence="2">
    <location>
        <begin position="855"/>
        <end position="876"/>
    </location>
</feature>
<dbReference type="Proteomes" id="UP001334248">
    <property type="component" value="Unassembled WGS sequence"/>
</dbReference>
<dbReference type="RefSeq" id="XP_064727052.1">
    <property type="nucleotide sequence ID" value="XM_064877550.1"/>
</dbReference>
<feature type="compositionally biased region" description="Basic residues" evidence="2">
    <location>
        <begin position="122"/>
        <end position="136"/>
    </location>
</feature>
<organism evidence="4 5">
    <name type="scientific">Knufia obscura</name>
    <dbReference type="NCBI Taxonomy" id="1635080"/>
    <lineage>
        <taxon>Eukaryota</taxon>
        <taxon>Fungi</taxon>
        <taxon>Dikarya</taxon>
        <taxon>Ascomycota</taxon>
        <taxon>Pezizomycotina</taxon>
        <taxon>Eurotiomycetes</taxon>
        <taxon>Chaetothyriomycetidae</taxon>
        <taxon>Chaetothyriales</taxon>
        <taxon>Trichomeriaceae</taxon>
        <taxon>Knufia</taxon>
    </lineage>
</organism>